<evidence type="ECO:0000313" key="2">
    <source>
        <dbReference type="Proteomes" id="UP000256845"/>
    </source>
</evidence>
<sequence>MPSGLGPENLRIMKMAPASPPGLFLFLGSLHAETE</sequence>
<name>A0A3D9H6Q0_9PROT</name>
<organism evidence="1 2">
    <name type="scientific">Aestuariispira insulae</name>
    <dbReference type="NCBI Taxonomy" id="1461337"/>
    <lineage>
        <taxon>Bacteria</taxon>
        <taxon>Pseudomonadati</taxon>
        <taxon>Pseudomonadota</taxon>
        <taxon>Alphaproteobacteria</taxon>
        <taxon>Rhodospirillales</taxon>
        <taxon>Kiloniellaceae</taxon>
        <taxon>Aestuariispira</taxon>
    </lineage>
</organism>
<reference evidence="1 2" key="1">
    <citation type="submission" date="2018-07" db="EMBL/GenBank/DDBJ databases">
        <title>Genomic Encyclopedia of Type Strains, Phase III (KMG-III): the genomes of soil and plant-associated and newly described type strains.</title>
        <authorList>
            <person name="Whitman W."/>
        </authorList>
    </citation>
    <scope>NUCLEOTIDE SEQUENCE [LARGE SCALE GENOMIC DNA]</scope>
    <source>
        <strain evidence="1 2">CECT 8488</strain>
    </source>
</reference>
<proteinExistence type="predicted"/>
<gene>
    <name evidence="1" type="ORF">DFP90_11326</name>
</gene>
<dbReference type="EMBL" id="QRDW01000013">
    <property type="protein sequence ID" value="RED44821.1"/>
    <property type="molecule type" value="Genomic_DNA"/>
</dbReference>
<keyword evidence="2" id="KW-1185">Reference proteome</keyword>
<dbReference type="Proteomes" id="UP000256845">
    <property type="component" value="Unassembled WGS sequence"/>
</dbReference>
<accession>A0A3D9H6Q0</accession>
<comment type="caution">
    <text evidence="1">The sequence shown here is derived from an EMBL/GenBank/DDBJ whole genome shotgun (WGS) entry which is preliminary data.</text>
</comment>
<evidence type="ECO:0000313" key="1">
    <source>
        <dbReference type="EMBL" id="RED44821.1"/>
    </source>
</evidence>
<dbReference type="AlphaFoldDB" id="A0A3D9H6Q0"/>
<protein>
    <submittedName>
        <fullName evidence="1">Uncharacterized protein</fullName>
    </submittedName>
</protein>